<dbReference type="AlphaFoldDB" id="A0A370DA55"/>
<keyword evidence="3" id="KW-0805">Transcription regulation</keyword>
<feature type="DNA-binding region" description="OmpR/PhoB-type" evidence="7">
    <location>
        <begin position="133"/>
        <end position="229"/>
    </location>
</feature>
<dbReference type="CDD" id="cd17574">
    <property type="entry name" value="REC_OmpR"/>
    <property type="match status" value="1"/>
</dbReference>
<dbReference type="SMART" id="SM00448">
    <property type="entry name" value="REC"/>
    <property type="match status" value="1"/>
</dbReference>
<dbReference type="Gene3D" id="1.10.10.10">
    <property type="entry name" value="Winged helix-like DNA-binding domain superfamily/Winged helix DNA-binding domain"/>
    <property type="match status" value="1"/>
</dbReference>
<keyword evidence="1 6" id="KW-0597">Phosphoprotein</keyword>
<accession>A0A370DA55</accession>
<evidence type="ECO:0000259" key="9">
    <source>
        <dbReference type="PROSITE" id="PS51755"/>
    </source>
</evidence>
<dbReference type="GO" id="GO:0006355">
    <property type="term" value="P:regulation of DNA-templated transcription"/>
    <property type="evidence" value="ECO:0007669"/>
    <property type="project" value="InterPro"/>
</dbReference>
<dbReference type="Gene3D" id="3.40.50.2300">
    <property type="match status" value="1"/>
</dbReference>
<dbReference type="SUPFAM" id="SSF52172">
    <property type="entry name" value="CheY-like"/>
    <property type="match status" value="1"/>
</dbReference>
<feature type="modified residue" description="4-aspartylphosphate" evidence="6">
    <location>
        <position position="53"/>
    </location>
</feature>
<dbReference type="CDD" id="cd00383">
    <property type="entry name" value="trans_reg_C"/>
    <property type="match status" value="1"/>
</dbReference>
<keyword evidence="2" id="KW-0902">Two-component regulatory system</keyword>
<dbReference type="InterPro" id="IPR001789">
    <property type="entry name" value="Sig_transdc_resp-reg_receiver"/>
</dbReference>
<dbReference type="NCBIfam" id="TIGR03787">
    <property type="entry name" value="marine_sort_RR"/>
    <property type="match status" value="1"/>
</dbReference>
<dbReference type="SMART" id="SM00862">
    <property type="entry name" value="Trans_reg_C"/>
    <property type="match status" value="1"/>
</dbReference>
<evidence type="ECO:0000256" key="5">
    <source>
        <dbReference type="ARBA" id="ARBA00023163"/>
    </source>
</evidence>
<dbReference type="GO" id="GO:0032993">
    <property type="term" value="C:protein-DNA complex"/>
    <property type="evidence" value="ECO:0007669"/>
    <property type="project" value="TreeGrafter"/>
</dbReference>
<protein>
    <submittedName>
        <fullName evidence="10">Proteobacterial dedicated sortase system response regulator</fullName>
    </submittedName>
</protein>
<keyword evidence="5" id="KW-0804">Transcription</keyword>
<evidence type="ECO:0000256" key="7">
    <source>
        <dbReference type="PROSITE-ProRule" id="PRU01091"/>
    </source>
</evidence>
<dbReference type="Gene3D" id="6.10.250.690">
    <property type="match status" value="1"/>
</dbReference>
<dbReference type="EMBL" id="QFXD01000326">
    <property type="protein sequence ID" value="RDH81782.1"/>
    <property type="molecule type" value="Genomic_DNA"/>
</dbReference>
<organism evidence="10 11">
    <name type="scientific">endosymbiont of Lamellibrachia luymesi</name>
    <dbReference type="NCBI Taxonomy" id="2200907"/>
    <lineage>
        <taxon>Bacteria</taxon>
        <taxon>Pseudomonadati</taxon>
        <taxon>Pseudomonadota</taxon>
        <taxon>Gammaproteobacteria</taxon>
        <taxon>sulfur-oxidizing symbionts</taxon>
    </lineage>
</organism>
<dbReference type="Proteomes" id="UP000255508">
    <property type="component" value="Unassembled WGS sequence"/>
</dbReference>
<evidence type="ECO:0000256" key="2">
    <source>
        <dbReference type="ARBA" id="ARBA00023012"/>
    </source>
</evidence>
<evidence type="ECO:0000256" key="1">
    <source>
        <dbReference type="ARBA" id="ARBA00022553"/>
    </source>
</evidence>
<dbReference type="Pfam" id="PF00072">
    <property type="entry name" value="Response_reg"/>
    <property type="match status" value="1"/>
</dbReference>
<dbReference type="PANTHER" id="PTHR48111">
    <property type="entry name" value="REGULATOR OF RPOS"/>
    <property type="match status" value="1"/>
</dbReference>
<feature type="domain" description="OmpR/PhoB-type" evidence="9">
    <location>
        <begin position="133"/>
        <end position="229"/>
    </location>
</feature>
<dbReference type="SUPFAM" id="SSF46894">
    <property type="entry name" value="C-terminal effector domain of the bipartite response regulators"/>
    <property type="match status" value="1"/>
</dbReference>
<feature type="domain" description="Response regulatory" evidence="8">
    <location>
        <begin position="4"/>
        <end position="120"/>
    </location>
</feature>
<gene>
    <name evidence="10" type="primary">pdsR</name>
    <name evidence="10" type="ORF">DIZ79_18415</name>
</gene>
<dbReference type="PANTHER" id="PTHR48111:SF21">
    <property type="entry name" value="DNA-BINDING DUAL MASTER TRANSCRIPTIONAL REGULATOR RPAA"/>
    <property type="match status" value="1"/>
</dbReference>
<dbReference type="GO" id="GO:0005829">
    <property type="term" value="C:cytosol"/>
    <property type="evidence" value="ECO:0007669"/>
    <property type="project" value="TreeGrafter"/>
</dbReference>
<dbReference type="InterPro" id="IPR016032">
    <property type="entry name" value="Sig_transdc_resp-reg_C-effctor"/>
</dbReference>
<reference evidence="10 11" key="1">
    <citation type="journal article" date="2018" name="ISME J.">
        <title>Endosymbiont genomes yield clues of tubeworm success.</title>
        <authorList>
            <person name="Li Y."/>
            <person name="Liles M.R."/>
            <person name="Halanych K.M."/>
        </authorList>
    </citation>
    <scope>NUCLEOTIDE SEQUENCE [LARGE SCALE GENOMIC DNA]</scope>
    <source>
        <strain evidence="10">A1422</strain>
    </source>
</reference>
<comment type="caution">
    <text evidence="10">The sequence shown here is derived from an EMBL/GenBank/DDBJ whole genome shotgun (WGS) entry which is preliminary data.</text>
</comment>
<evidence type="ECO:0000256" key="4">
    <source>
        <dbReference type="ARBA" id="ARBA00023125"/>
    </source>
</evidence>
<dbReference type="GO" id="GO:0000976">
    <property type="term" value="F:transcription cis-regulatory region binding"/>
    <property type="evidence" value="ECO:0007669"/>
    <property type="project" value="TreeGrafter"/>
</dbReference>
<evidence type="ECO:0000313" key="11">
    <source>
        <dbReference type="Proteomes" id="UP000255508"/>
    </source>
</evidence>
<dbReference type="Pfam" id="PF00486">
    <property type="entry name" value="Trans_reg_C"/>
    <property type="match status" value="1"/>
</dbReference>
<dbReference type="GO" id="GO:0000156">
    <property type="term" value="F:phosphorelay response regulator activity"/>
    <property type="evidence" value="ECO:0007669"/>
    <property type="project" value="TreeGrafter"/>
</dbReference>
<evidence type="ECO:0000313" key="10">
    <source>
        <dbReference type="EMBL" id="RDH81782.1"/>
    </source>
</evidence>
<evidence type="ECO:0000256" key="6">
    <source>
        <dbReference type="PROSITE-ProRule" id="PRU00169"/>
    </source>
</evidence>
<dbReference type="InterPro" id="IPR036388">
    <property type="entry name" value="WH-like_DNA-bd_sf"/>
</dbReference>
<dbReference type="InterPro" id="IPR001867">
    <property type="entry name" value="OmpR/PhoB-type_DNA-bd"/>
</dbReference>
<proteinExistence type="predicted"/>
<dbReference type="PROSITE" id="PS51755">
    <property type="entry name" value="OMPR_PHOB"/>
    <property type="match status" value="1"/>
</dbReference>
<dbReference type="InterPro" id="IPR022305">
    <property type="entry name" value="Response_regulator"/>
</dbReference>
<dbReference type="PROSITE" id="PS50110">
    <property type="entry name" value="RESPONSE_REGULATORY"/>
    <property type="match status" value="1"/>
</dbReference>
<name>A0A370DA55_9GAMM</name>
<sequence>MPKQIAIVEDEAVIRDNYVDFLSRQGYQVTGFDSRQTASTAFANRLPDLVILDIGLKDEIDGGFELCRELRARSSTLPIIFLTARDDDFDTVAGLRLGADDYLTKEISLPHLSARIAALFRRMRAMEKPVAENQILQRGDLQLDIDRLTTAWKEQAVDLTVTEFWLTHSLVRFPGHVRNRDQLMDDASILVDASSISTHIKRIRRKFQQVDDQFDAIEAVYGAGYRWHQPGS</sequence>
<dbReference type="InterPro" id="IPR011006">
    <property type="entry name" value="CheY-like_superfamily"/>
</dbReference>
<keyword evidence="4 7" id="KW-0238">DNA-binding</keyword>
<evidence type="ECO:0000256" key="3">
    <source>
        <dbReference type="ARBA" id="ARBA00023015"/>
    </source>
</evidence>
<dbReference type="InterPro" id="IPR039420">
    <property type="entry name" value="WalR-like"/>
</dbReference>
<evidence type="ECO:0000259" key="8">
    <source>
        <dbReference type="PROSITE" id="PS50110"/>
    </source>
</evidence>